<comment type="caution">
    <text evidence="3">The sequence shown here is derived from an EMBL/GenBank/DDBJ whole genome shotgun (WGS) entry which is preliminary data.</text>
</comment>
<dbReference type="EMBL" id="WTYF01000004">
    <property type="protein sequence ID" value="MXO51747.1"/>
    <property type="molecule type" value="Genomic_DNA"/>
</dbReference>
<keyword evidence="4" id="KW-1185">Reference proteome</keyword>
<dbReference type="Proteomes" id="UP000444185">
    <property type="component" value="Unassembled WGS sequence"/>
</dbReference>
<gene>
    <name evidence="3" type="ORF">GRI42_10575</name>
</gene>
<evidence type="ECO:0000256" key="2">
    <source>
        <dbReference type="SAM" id="SignalP"/>
    </source>
</evidence>
<reference evidence="3 4" key="1">
    <citation type="submission" date="2019-12" db="EMBL/GenBank/DDBJ databases">
        <title>Genomic-based taxomic classification of the family Erythrobacteraceae.</title>
        <authorList>
            <person name="Xu L."/>
        </authorList>
    </citation>
    <scope>NUCLEOTIDE SEQUENCE [LARGE SCALE GENOMIC DNA]</scope>
    <source>
        <strain evidence="3 4">DSM 16225</strain>
    </source>
</reference>
<dbReference type="InterPro" id="IPR011033">
    <property type="entry name" value="PRC_barrel-like_sf"/>
</dbReference>
<proteinExistence type="predicted"/>
<protein>
    <recommendedName>
        <fullName evidence="5">PRC-barrel domain-containing protein</fullName>
    </recommendedName>
</protein>
<evidence type="ECO:0008006" key="5">
    <source>
        <dbReference type="Google" id="ProtNLM"/>
    </source>
</evidence>
<dbReference type="OrthoDB" id="7406708at2"/>
<accession>A0A844Y2V0</accession>
<feature type="compositionally biased region" description="Low complexity" evidence="1">
    <location>
        <begin position="102"/>
        <end position="117"/>
    </location>
</feature>
<feature type="chain" id="PRO_5032496210" description="PRC-barrel domain-containing protein" evidence="2">
    <location>
        <begin position="21"/>
        <end position="281"/>
    </location>
</feature>
<dbReference type="RefSeq" id="WP_160608452.1">
    <property type="nucleotide sequence ID" value="NZ_WTYF01000004.1"/>
</dbReference>
<sequence>MKNLMLAASALTLIAAPAHAQLLGGGGLSGVTGSLNGTVNSTLRAPTETLRSTTRGTLRGDAATRGNQNVDRKNGSVAIDRSVDTSLDATTSQLLGTPAGEASGNASGSANASGSGSANAQLIGTDAVTGAVQGTAARARETASSVRNIATPAVGSARDRLSGATAQAGSLAGSASGAAQGAGMIDNGVLALAGSGAAQGEGVFAVAPGMPVQLPSGEQLGTVRDIVATRSGEIRQLVVDTKDGLTTLPAGSLTASGTALIAGQASGSASNEAPAEASGTE</sequence>
<keyword evidence="2" id="KW-0732">Signal</keyword>
<dbReference type="SUPFAM" id="SSF50346">
    <property type="entry name" value="PRC-barrel domain"/>
    <property type="match status" value="1"/>
</dbReference>
<feature type="compositionally biased region" description="Polar residues" evidence="1">
    <location>
        <begin position="84"/>
        <end position="95"/>
    </location>
</feature>
<feature type="signal peptide" evidence="2">
    <location>
        <begin position="1"/>
        <end position="20"/>
    </location>
</feature>
<feature type="compositionally biased region" description="Low complexity" evidence="1">
    <location>
        <begin position="47"/>
        <end position="60"/>
    </location>
</feature>
<dbReference type="AlphaFoldDB" id="A0A844Y2V0"/>
<evidence type="ECO:0000313" key="3">
    <source>
        <dbReference type="EMBL" id="MXO51747.1"/>
    </source>
</evidence>
<evidence type="ECO:0000256" key="1">
    <source>
        <dbReference type="SAM" id="MobiDB-lite"/>
    </source>
</evidence>
<evidence type="ECO:0000313" key="4">
    <source>
        <dbReference type="Proteomes" id="UP000444185"/>
    </source>
</evidence>
<name>A0A844Y2V0_9SPHN</name>
<feature type="region of interest" description="Disordered" evidence="1">
    <location>
        <begin position="38"/>
        <end position="117"/>
    </location>
</feature>
<organism evidence="3 4">
    <name type="scientific">Qipengyuania gaetbuli</name>
    <dbReference type="NCBI Taxonomy" id="266952"/>
    <lineage>
        <taxon>Bacteria</taxon>
        <taxon>Pseudomonadati</taxon>
        <taxon>Pseudomonadota</taxon>
        <taxon>Alphaproteobacteria</taxon>
        <taxon>Sphingomonadales</taxon>
        <taxon>Erythrobacteraceae</taxon>
        <taxon>Qipengyuania</taxon>
    </lineage>
</organism>